<evidence type="ECO:0000256" key="6">
    <source>
        <dbReference type="ARBA" id="ARBA00024338"/>
    </source>
</evidence>
<evidence type="ECO:0000256" key="5">
    <source>
        <dbReference type="ARBA" id="ARBA00023136"/>
    </source>
</evidence>
<evidence type="ECO:0000313" key="10">
    <source>
        <dbReference type="EMBL" id="KAI3438564.1"/>
    </source>
</evidence>
<feature type="compositionally biased region" description="Low complexity" evidence="7">
    <location>
        <begin position="20"/>
        <end position="36"/>
    </location>
</feature>
<feature type="transmembrane region" description="Helical" evidence="8">
    <location>
        <begin position="218"/>
        <end position="238"/>
    </location>
</feature>
<dbReference type="PANTHER" id="PTHR23505:SF79">
    <property type="entry name" value="PROTEIN SPINSTER"/>
    <property type="match status" value="1"/>
</dbReference>
<dbReference type="InterPro" id="IPR036259">
    <property type="entry name" value="MFS_trans_sf"/>
</dbReference>
<feature type="transmembrane region" description="Helical" evidence="8">
    <location>
        <begin position="352"/>
        <end position="371"/>
    </location>
</feature>
<feature type="transmembrane region" description="Helical" evidence="8">
    <location>
        <begin position="190"/>
        <end position="212"/>
    </location>
</feature>
<keyword evidence="3 8" id="KW-0812">Transmembrane</keyword>
<evidence type="ECO:0000256" key="3">
    <source>
        <dbReference type="ARBA" id="ARBA00022692"/>
    </source>
</evidence>
<dbReference type="EMBL" id="SIDB01000001">
    <property type="protein sequence ID" value="KAI3438564.1"/>
    <property type="molecule type" value="Genomic_DNA"/>
</dbReference>
<keyword evidence="4 8" id="KW-1133">Transmembrane helix</keyword>
<keyword evidence="5 8" id="KW-0472">Membrane</keyword>
<evidence type="ECO:0000256" key="7">
    <source>
        <dbReference type="SAM" id="MobiDB-lite"/>
    </source>
</evidence>
<dbReference type="GO" id="GO:0016020">
    <property type="term" value="C:membrane"/>
    <property type="evidence" value="ECO:0007669"/>
    <property type="project" value="UniProtKB-SubCell"/>
</dbReference>
<feature type="region of interest" description="Disordered" evidence="7">
    <location>
        <begin position="1"/>
        <end position="50"/>
    </location>
</feature>
<feature type="transmembrane region" description="Helical" evidence="8">
    <location>
        <begin position="157"/>
        <end position="178"/>
    </location>
</feature>
<feature type="region of interest" description="Disordered" evidence="7">
    <location>
        <begin position="499"/>
        <end position="548"/>
    </location>
</feature>
<sequence length="548" mass="58540">MEGQAEAASEGDPDTRRGSPAVATAPAPPRTAAAPVDVLPPRTEEERTLPGGITARERLYMVTLFTATASLLYADQNLMAPNLSSIAADFNFDDKQRDRMLGGFIAAAFYMVGAPAALLFGWLSDKVSRKRLLFAAVMLGEGPCILTIFVHHYWELLILRLLTGIALGGALPVVFSLLGDLYDPSRRAGVSSIVQLSTGIGLAMGQGIAGFVGPALGWRWPFVIVSLPAIAVSFLMLFTCREPLRGGTEAALQEQFQEHPEGFVYREVMTWRKLGHLLVIPTNALVIMQGLFGCLPWGMILVFLNDFLAQNKGLSVQQSTFVLLVLGVGGGIGVVGGGWLGQWLYNRWKWSMSLFIGSATVVGTLPLAYLVNADVAAHPPLTLFMALMAGLLSGTVGPNMRAMILNVNEPETRGTALALQTMLDDLGKGLGPVFVAAFIEKLGRVGAFNISTAGWIPCGLLLLGTSVSLARDEKAMQQRLRHVLGSYSYTFSSSTLLSDSEQQRASGQPAEHCTRVAGTGDSSSSHRLSAPDVRGGTSMQHRPGAKAP</sequence>
<feature type="domain" description="Major facilitator superfamily (MFS) profile" evidence="9">
    <location>
        <begin position="61"/>
        <end position="476"/>
    </location>
</feature>
<dbReference type="OrthoDB" id="440755at2759"/>
<keyword evidence="11" id="KW-1185">Reference proteome</keyword>
<name>A0A9D4Z259_CHLVU</name>
<feature type="transmembrane region" description="Helical" evidence="8">
    <location>
        <begin position="277"/>
        <end position="300"/>
    </location>
</feature>
<feature type="transmembrane region" description="Helical" evidence="8">
    <location>
        <begin position="377"/>
        <end position="396"/>
    </location>
</feature>
<evidence type="ECO:0000313" key="11">
    <source>
        <dbReference type="Proteomes" id="UP001055712"/>
    </source>
</evidence>
<dbReference type="Proteomes" id="UP001055712">
    <property type="component" value="Unassembled WGS sequence"/>
</dbReference>
<dbReference type="InterPro" id="IPR011701">
    <property type="entry name" value="MFS"/>
</dbReference>
<feature type="transmembrane region" description="Helical" evidence="8">
    <location>
        <begin position="320"/>
        <end position="340"/>
    </location>
</feature>
<comment type="similarity">
    <text evidence="6">Belongs to the major facilitator superfamily. Spinster (TC 2.A.1.49) family.</text>
</comment>
<evidence type="ECO:0000256" key="8">
    <source>
        <dbReference type="SAM" id="Phobius"/>
    </source>
</evidence>
<proteinExistence type="inferred from homology"/>
<protein>
    <recommendedName>
        <fullName evidence="9">Major facilitator superfamily (MFS) profile domain-containing protein</fullName>
    </recommendedName>
</protein>
<dbReference type="AlphaFoldDB" id="A0A9D4Z259"/>
<organism evidence="10 11">
    <name type="scientific">Chlorella vulgaris</name>
    <name type="common">Green alga</name>
    <dbReference type="NCBI Taxonomy" id="3077"/>
    <lineage>
        <taxon>Eukaryota</taxon>
        <taxon>Viridiplantae</taxon>
        <taxon>Chlorophyta</taxon>
        <taxon>core chlorophytes</taxon>
        <taxon>Trebouxiophyceae</taxon>
        <taxon>Chlorellales</taxon>
        <taxon>Chlorellaceae</taxon>
        <taxon>Chlorella clade</taxon>
        <taxon>Chlorella</taxon>
    </lineage>
</organism>
<dbReference type="SUPFAM" id="SSF103473">
    <property type="entry name" value="MFS general substrate transporter"/>
    <property type="match status" value="1"/>
</dbReference>
<evidence type="ECO:0000259" key="9">
    <source>
        <dbReference type="PROSITE" id="PS50850"/>
    </source>
</evidence>
<comment type="subcellular location">
    <subcellularLocation>
        <location evidence="1">Membrane</location>
        <topology evidence="1">Multi-pass membrane protein</topology>
    </subcellularLocation>
</comment>
<dbReference type="PROSITE" id="PS50850">
    <property type="entry name" value="MFS"/>
    <property type="match status" value="1"/>
</dbReference>
<dbReference type="Gene3D" id="1.20.1250.20">
    <property type="entry name" value="MFS general substrate transporter like domains"/>
    <property type="match status" value="1"/>
</dbReference>
<gene>
    <name evidence="10" type="ORF">D9Q98_000991</name>
</gene>
<dbReference type="Pfam" id="PF07690">
    <property type="entry name" value="MFS_1"/>
    <property type="match status" value="1"/>
</dbReference>
<reference evidence="10" key="2">
    <citation type="submission" date="2020-11" db="EMBL/GenBank/DDBJ databases">
        <authorList>
            <person name="Cecchin M."/>
            <person name="Marcolungo L."/>
            <person name="Rossato M."/>
            <person name="Girolomoni L."/>
            <person name="Cosentino E."/>
            <person name="Cuine S."/>
            <person name="Li-Beisson Y."/>
            <person name="Delledonne M."/>
            <person name="Ballottari M."/>
        </authorList>
    </citation>
    <scope>NUCLEOTIDE SEQUENCE</scope>
    <source>
        <strain evidence="10">211/11P</strain>
        <tissue evidence="10">Whole cell</tissue>
    </source>
</reference>
<evidence type="ECO:0000256" key="1">
    <source>
        <dbReference type="ARBA" id="ARBA00004141"/>
    </source>
</evidence>
<evidence type="ECO:0000256" key="4">
    <source>
        <dbReference type="ARBA" id="ARBA00022989"/>
    </source>
</evidence>
<accession>A0A9D4Z259</accession>
<dbReference type="InterPro" id="IPR020846">
    <property type="entry name" value="MFS_dom"/>
</dbReference>
<feature type="transmembrane region" description="Helical" evidence="8">
    <location>
        <begin position="132"/>
        <end position="151"/>
    </location>
</feature>
<dbReference type="PANTHER" id="PTHR23505">
    <property type="entry name" value="SPINSTER"/>
    <property type="match status" value="1"/>
</dbReference>
<dbReference type="GO" id="GO:0022857">
    <property type="term" value="F:transmembrane transporter activity"/>
    <property type="evidence" value="ECO:0007669"/>
    <property type="project" value="InterPro"/>
</dbReference>
<keyword evidence="2" id="KW-0813">Transport</keyword>
<feature type="transmembrane region" description="Helical" evidence="8">
    <location>
        <begin position="100"/>
        <end position="120"/>
    </location>
</feature>
<evidence type="ECO:0000256" key="2">
    <source>
        <dbReference type="ARBA" id="ARBA00022448"/>
    </source>
</evidence>
<dbReference type="InterPro" id="IPR044770">
    <property type="entry name" value="MFS_spinster-like"/>
</dbReference>
<comment type="caution">
    <text evidence="10">The sequence shown here is derived from an EMBL/GenBank/DDBJ whole genome shotgun (WGS) entry which is preliminary data.</text>
</comment>
<reference evidence="10" key="1">
    <citation type="journal article" date="2019" name="Plant J.">
        <title>Chlorella vulgaris genome assembly and annotation reveals the molecular basis for metabolic acclimation to high light conditions.</title>
        <authorList>
            <person name="Cecchin M."/>
            <person name="Marcolungo L."/>
            <person name="Rossato M."/>
            <person name="Girolomoni L."/>
            <person name="Cosentino E."/>
            <person name="Cuine S."/>
            <person name="Li-Beisson Y."/>
            <person name="Delledonne M."/>
            <person name="Ballottari M."/>
        </authorList>
    </citation>
    <scope>NUCLEOTIDE SEQUENCE</scope>
    <source>
        <strain evidence="10">211/11P</strain>
    </source>
</reference>